<dbReference type="InterPro" id="IPR058625">
    <property type="entry name" value="MdtA-like_BSH"/>
</dbReference>
<organism evidence="9 10">
    <name type="scientific">Candidatus Wolfebacteria bacterium GW2011_GWB1_41_12</name>
    <dbReference type="NCBI Taxonomy" id="1619006"/>
    <lineage>
        <taxon>Bacteria</taxon>
        <taxon>Candidatus Wolfeibacteriota</taxon>
    </lineage>
</organism>
<dbReference type="Proteomes" id="UP000033918">
    <property type="component" value="Unassembled WGS sequence"/>
</dbReference>
<evidence type="ECO:0000313" key="10">
    <source>
        <dbReference type="Proteomes" id="UP000033918"/>
    </source>
</evidence>
<evidence type="ECO:0000256" key="5">
    <source>
        <dbReference type="SAM" id="MobiDB-lite"/>
    </source>
</evidence>
<dbReference type="InterPro" id="IPR058636">
    <property type="entry name" value="Beta-barrel_YknX"/>
</dbReference>
<dbReference type="Gene3D" id="2.40.50.100">
    <property type="match status" value="1"/>
</dbReference>
<comment type="similarity">
    <text evidence="2">Belongs to the membrane fusion protein (MFP) (TC 8.A.1) family.</text>
</comment>
<evidence type="ECO:0000256" key="4">
    <source>
        <dbReference type="SAM" id="Coils"/>
    </source>
</evidence>
<feature type="domain" description="YknX-like beta-barrel" evidence="8">
    <location>
        <begin position="388"/>
        <end position="459"/>
    </location>
</feature>
<keyword evidence="6" id="KW-1133">Transmembrane helix</keyword>
<dbReference type="Pfam" id="PF25990">
    <property type="entry name" value="Beta-barrel_YknX"/>
    <property type="match status" value="1"/>
</dbReference>
<protein>
    <submittedName>
        <fullName evidence="9">Efflux transporter, RND family, MFP subunit</fullName>
    </submittedName>
</protein>
<evidence type="ECO:0000256" key="3">
    <source>
        <dbReference type="ARBA" id="ARBA00023054"/>
    </source>
</evidence>
<feature type="coiled-coil region" evidence="4">
    <location>
        <begin position="103"/>
        <end position="130"/>
    </location>
</feature>
<evidence type="ECO:0000259" key="7">
    <source>
        <dbReference type="Pfam" id="PF25917"/>
    </source>
</evidence>
<dbReference type="Gene3D" id="2.40.30.170">
    <property type="match status" value="1"/>
</dbReference>
<evidence type="ECO:0000313" key="9">
    <source>
        <dbReference type="EMBL" id="KKR88803.1"/>
    </source>
</evidence>
<dbReference type="InterPro" id="IPR006143">
    <property type="entry name" value="RND_pump_MFP"/>
</dbReference>
<feature type="domain" description="Multidrug resistance protein MdtA-like barrel-sandwich hybrid" evidence="7">
    <location>
        <begin position="69"/>
        <end position="380"/>
    </location>
</feature>
<dbReference type="EMBL" id="LCAK01000003">
    <property type="protein sequence ID" value="KKR88803.1"/>
    <property type="molecule type" value="Genomic_DNA"/>
</dbReference>
<dbReference type="PANTHER" id="PTHR32347:SF14">
    <property type="entry name" value="EFFLUX SYSTEM COMPONENT YKNX-RELATED"/>
    <property type="match status" value="1"/>
</dbReference>
<keyword evidence="6" id="KW-0472">Membrane</keyword>
<evidence type="ECO:0000259" key="8">
    <source>
        <dbReference type="Pfam" id="PF25990"/>
    </source>
</evidence>
<dbReference type="Gene3D" id="2.40.420.20">
    <property type="match status" value="1"/>
</dbReference>
<feature type="transmembrane region" description="Helical" evidence="6">
    <location>
        <begin position="16"/>
        <end position="33"/>
    </location>
</feature>
<dbReference type="AlphaFoldDB" id="A0A0G0UJ10"/>
<proteinExistence type="inferred from homology"/>
<dbReference type="GO" id="GO:0016020">
    <property type="term" value="C:membrane"/>
    <property type="evidence" value="ECO:0007669"/>
    <property type="project" value="InterPro"/>
</dbReference>
<dbReference type="GO" id="GO:0022857">
    <property type="term" value="F:transmembrane transporter activity"/>
    <property type="evidence" value="ECO:0007669"/>
    <property type="project" value="InterPro"/>
</dbReference>
<dbReference type="GO" id="GO:0030313">
    <property type="term" value="C:cell envelope"/>
    <property type="evidence" value="ECO:0007669"/>
    <property type="project" value="UniProtKB-SubCell"/>
</dbReference>
<dbReference type="InterPro" id="IPR050465">
    <property type="entry name" value="UPF0194_transport"/>
</dbReference>
<sequence>MAYIFKIVKKILSNKLWLAIAVFILLGGGYYGYTKFFSNSGEIRYIAAQARKGTLVVSISGSGQVSVSNQIDIKPKVSGEVVYVGVENGEAVKAGALIAQLDIRDAQKTVRDAELNLENVRLTLEEMKGKKGDDYTLRSITEKAKDNLKKDYEDGFNIVASVFIDLPTIMIGLQDTLFSSTLNISQWNIDYYADAVQQYDSAALSFRDDVYLKFRDARKAYDQNFLDYKSVSRFSDTLTIEHLINQTYDTTKNVADYLKSANNLIQFYQEKLTERSLRLNSLSNTHLSNINNYTGKTNTHLLNLLSIKNGIQTDKEAIVGSDFDVASQELAVKQKENALLDAKEKLDDYYIRAPFNGVIAKTNLKKGDSVSSASVLATLITRQKIAEISLNEVDVAQVKIGQKTTLVFDAIPNFTITGQVAEIDAVGTVSQGVVTYTVKIAFDTQDDRIKPGMSVSAAIVIEAKSNALLVPNSAIKSQGGINYAEIIGDDDKNAALAANSSGAILKNSPRQQRVEIGLSNDEFTEIVRGLQEGDAVVTRIIQSTSQAAQTQQSSSIRIPGLPTGGSQIRTR</sequence>
<accession>A0A0G0UJ10</accession>
<comment type="caution">
    <text evidence="9">The sequence shown here is derived from an EMBL/GenBank/DDBJ whole genome shotgun (WGS) entry which is preliminary data.</text>
</comment>
<comment type="subcellular location">
    <subcellularLocation>
        <location evidence="1">Cell envelope</location>
    </subcellularLocation>
</comment>
<name>A0A0G0UJ10_9BACT</name>
<dbReference type="NCBIfam" id="TIGR01730">
    <property type="entry name" value="RND_mfp"/>
    <property type="match status" value="1"/>
</dbReference>
<keyword evidence="3 4" id="KW-0175">Coiled coil</keyword>
<dbReference type="Pfam" id="PF25917">
    <property type="entry name" value="BSH_RND"/>
    <property type="match status" value="1"/>
</dbReference>
<dbReference type="PANTHER" id="PTHR32347">
    <property type="entry name" value="EFFLUX SYSTEM COMPONENT YKNX-RELATED"/>
    <property type="match status" value="1"/>
</dbReference>
<evidence type="ECO:0000256" key="6">
    <source>
        <dbReference type="SAM" id="Phobius"/>
    </source>
</evidence>
<feature type="region of interest" description="Disordered" evidence="5">
    <location>
        <begin position="548"/>
        <end position="571"/>
    </location>
</feature>
<feature type="coiled-coil region" evidence="4">
    <location>
        <begin position="325"/>
        <end position="352"/>
    </location>
</feature>
<dbReference type="Gene3D" id="1.10.287.470">
    <property type="entry name" value="Helix hairpin bin"/>
    <property type="match status" value="1"/>
</dbReference>
<dbReference type="SUPFAM" id="SSF111369">
    <property type="entry name" value="HlyD-like secretion proteins"/>
    <property type="match status" value="2"/>
</dbReference>
<evidence type="ECO:0000256" key="2">
    <source>
        <dbReference type="ARBA" id="ARBA00009477"/>
    </source>
</evidence>
<evidence type="ECO:0000256" key="1">
    <source>
        <dbReference type="ARBA" id="ARBA00004196"/>
    </source>
</evidence>
<keyword evidence="6" id="KW-0812">Transmembrane</keyword>
<gene>
    <name evidence="9" type="ORF">UU38_C0003G0054</name>
</gene>
<reference evidence="9 10" key="1">
    <citation type="journal article" date="2015" name="Nature">
        <title>rRNA introns, odd ribosomes, and small enigmatic genomes across a large radiation of phyla.</title>
        <authorList>
            <person name="Brown C.T."/>
            <person name="Hug L.A."/>
            <person name="Thomas B.C."/>
            <person name="Sharon I."/>
            <person name="Castelle C.J."/>
            <person name="Singh A."/>
            <person name="Wilkins M.J."/>
            <person name="Williams K.H."/>
            <person name="Banfield J.F."/>
        </authorList>
    </citation>
    <scope>NUCLEOTIDE SEQUENCE [LARGE SCALE GENOMIC DNA]</scope>
</reference>